<organism evidence="1 2">
    <name type="scientific">Dreissena polymorpha</name>
    <name type="common">Zebra mussel</name>
    <name type="synonym">Mytilus polymorpha</name>
    <dbReference type="NCBI Taxonomy" id="45954"/>
    <lineage>
        <taxon>Eukaryota</taxon>
        <taxon>Metazoa</taxon>
        <taxon>Spiralia</taxon>
        <taxon>Lophotrochozoa</taxon>
        <taxon>Mollusca</taxon>
        <taxon>Bivalvia</taxon>
        <taxon>Autobranchia</taxon>
        <taxon>Heteroconchia</taxon>
        <taxon>Euheterodonta</taxon>
        <taxon>Imparidentia</taxon>
        <taxon>Neoheterodontei</taxon>
        <taxon>Myida</taxon>
        <taxon>Dreissenoidea</taxon>
        <taxon>Dreissenidae</taxon>
        <taxon>Dreissena</taxon>
    </lineage>
</organism>
<dbReference type="AlphaFoldDB" id="A0A9D4N777"/>
<comment type="caution">
    <text evidence="1">The sequence shown here is derived from an EMBL/GenBank/DDBJ whole genome shotgun (WGS) entry which is preliminary data.</text>
</comment>
<keyword evidence="2" id="KW-1185">Reference proteome</keyword>
<sequence length="75" mass="8747">MNNILYPWKRLFRFEDSPVTVRSVMKTGEVDTYETLEGSSKLWIGKDYINFIHKDPVDLHNPFEGLINLSCALEN</sequence>
<evidence type="ECO:0000313" key="1">
    <source>
        <dbReference type="EMBL" id="KAH3889266.1"/>
    </source>
</evidence>
<reference evidence="1" key="2">
    <citation type="submission" date="2020-11" db="EMBL/GenBank/DDBJ databases">
        <authorList>
            <person name="McCartney M.A."/>
            <person name="Auch B."/>
            <person name="Kono T."/>
            <person name="Mallez S."/>
            <person name="Becker A."/>
            <person name="Gohl D.M."/>
            <person name="Silverstein K.A.T."/>
            <person name="Koren S."/>
            <person name="Bechman K.B."/>
            <person name="Herman A."/>
            <person name="Abrahante J.E."/>
            <person name="Garbe J."/>
        </authorList>
    </citation>
    <scope>NUCLEOTIDE SEQUENCE</scope>
    <source>
        <strain evidence="1">Duluth1</strain>
        <tissue evidence="1">Whole animal</tissue>
    </source>
</reference>
<protein>
    <submittedName>
        <fullName evidence="1">Uncharacterized protein</fullName>
    </submittedName>
</protein>
<accession>A0A9D4N777</accession>
<reference evidence="1" key="1">
    <citation type="journal article" date="2019" name="bioRxiv">
        <title>The Genome of the Zebra Mussel, Dreissena polymorpha: A Resource for Invasive Species Research.</title>
        <authorList>
            <person name="McCartney M.A."/>
            <person name="Auch B."/>
            <person name="Kono T."/>
            <person name="Mallez S."/>
            <person name="Zhang Y."/>
            <person name="Obille A."/>
            <person name="Becker A."/>
            <person name="Abrahante J.E."/>
            <person name="Garbe J."/>
            <person name="Badalamenti J.P."/>
            <person name="Herman A."/>
            <person name="Mangelson H."/>
            <person name="Liachko I."/>
            <person name="Sullivan S."/>
            <person name="Sone E.D."/>
            <person name="Koren S."/>
            <person name="Silverstein K.A.T."/>
            <person name="Beckman K.B."/>
            <person name="Gohl D.M."/>
        </authorList>
    </citation>
    <scope>NUCLEOTIDE SEQUENCE</scope>
    <source>
        <strain evidence="1">Duluth1</strain>
        <tissue evidence="1">Whole animal</tissue>
    </source>
</reference>
<dbReference type="EMBL" id="JAIWYP010000001">
    <property type="protein sequence ID" value="KAH3889266.1"/>
    <property type="molecule type" value="Genomic_DNA"/>
</dbReference>
<proteinExistence type="predicted"/>
<evidence type="ECO:0000313" key="2">
    <source>
        <dbReference type="Proteomes" id="UP000828390"/>
    </source>
</evidence>
<gene>
    <name evidence="1" type="ORF">DPMN_013319</name>
</gene>
<name>A0A9D4N777_DREPO</name>
<dbReference type="Proteomes" id="UP000828390">
    <property type="component" value="Unassembled WGS sequence"/>
</dbReference>